<proteinExistence type="predicted"/>
<gene>
    <name evidence="1" type="ORF">E2C01_101466</name>
</gene>
<evidence type="ECO:0000313" key="2">
    <source>
        <dbReference type="Proteomes" id="UP000324222"/>
    </source>
</evidence>
<reference evidence="1 2" key="1">
    <citation type="submission" date="2019-05" db="EMBL/GenBank/DDBJ databases">
        <title>Another draft genome of Portunus trituberculatus and its Hox gene families provides insights of decapod evolution.</title>
        <authorList>
            <person name="Jeong J.-H."/>
            <person name="Song I."/>
            <person name="Kim S."/>
            <person name="Choi T."/>
            <person name="Kim D."/>
            <person name="Ryu S."/>
            <person name="Kim W."/>
        </authorList>
    </citation>
    <scope>NUCLEOTIDE SEQUENCE [LARGE SCALE GENOMIC DNA]</scope>
    <source>
        <tissue evidence="1">Muscle</tissue>
    </source>
</reference>
<protein>
    <submittedName>
        <fullName evidence="1">Uncharacterized protein</fullName>
    </submittedName>
</protein>
<dbReference type="EMBL" id="VSRR010147323">
    <property type="protein sequence ID" value="MPD05706.1"/>
    <property type="molecule type" value="Genomic_DNA"/>
</dbReference>
<accession>A0A5B7KFS6</accession>
<comment type="caution">
    <text evidence="1">The sequence shown here is derived from an EMBL/GenBank/DDBJ whole genome shotgun (WGS) entry which is preliminary data.</text>
</comment>
<keyword evidence="2" id="KW-1185">Reference proteome</keyword>
<name>A0A5B7KFS6_PORTR</name>
<evidence type="ECO:0000313" key="1">
    <source>
        <dbReference type="EMBL" id="MPD05706.1"/>
    </source>
</evidence>
<dbReference type="Proteomes" id="UP000324222">
    <property type="component" value="Unassembled WGS sequence"/>
</dbReference>
<sequence>MQAKHYYLSKELKYLKKKGYFGVFQRFMYQHSEMQAKHIICLKN</sequence>
<dbReference type="AlphaFoldDB" id="A0A5B7KFS6"/>
<organism evidence="1 2">
    <name type="scientific">Portunus trituberculatus</name>
    <name type="common">Swimming crab</name>
    <name type="synonym">Neptunus trituberculatus</name>
    <dbReference type="NCBI Taxonomy" id="210409"/>
    <lineage>
        <taxon>Eukaryota</taxon>
        <taxon>Metazoa</taxon>
        <taxon>Ecdysozoa</taxon>
        <taxon>Arthropoda</taxon>
        <taxon>Crustacea</taxon>
        <taxon>Multicrustacea</taxon>
        <taxon>Malacostraca</taxon>
        <taxon>Eumalacostraca</taxon>
        <taxon>Eucarida</taxon>
        <taxon>Decapoda</taxon>
        <taxon>Pleocyemata</taxon>
        <taxon>Brachyura</taxon>
        <taxon>Eubrachyura</taxon>
        <taxon>Portunoidea</taxon>
        <taxon>Portunidae</taxon>
        <taxon>Portuninae</taxon>
        <taxon>Portunus</taxon>
    </lineage>
</organism>